<dbReference type="PANTHER" id="PTHR37165">
    <property type="entry name" value="PEPTIDASE U56 FAMILY"/>
    <property type="match status" value="1"/>
</dbReference>
<dbReference type="eggNOG" id="COG1659">
    <property type="taxonomic scope" value="Bacteria"/>
</dbReference>
<dbReference type="NCBIfam" id="NF041155">
    <property type="entry name" value="encap_f1"/>
    <property type="match status" value="1"/>
</dbReference>
<evidence type="ECO:0000256" key="3">
    <source>
        <dbReference type="ARBA" id="ARBA00033787"/>
    </source>
</evidence>
<accession>O67639</accession>
<dbReference type="AlphaFoldDB" id="O67639"/>
<proteinExistence type="inferred from homology"/>
<organism evidence="4 5">
    <name type="scientific">Aquifex aeolicus (strain VF5)</name>
    <dbReference type="NCBI Taxonomy" id="224324"/>
    <lineage>
        <taxon>Bacteria</taxon>
        <taxon>Pseudomonadati</taxon>
        <taxon>Aquificota</taxon>
        <taxon>Aquificia</taxon>
        <taxon>Aquificales</taxon>
        <taxon>Aquificaceae</taxon>
        <taxon>Aquifex</taxon>
    </lineage>
</organism>
<dbReference type="OrthoDB" id="2922at2"/>
<dbReference type="DNASU" id="1193354"/>
<evidence type="ECO:0000313" key="5">
    <source>
        <dbReference type="Proteomes" id="UP000000798"/>
    </source>
</evidence>
<evidence type="ECO:0000256" key="1">
    <source>
        <dbReference type="ARBA" id="ARBA00033738"/>
    </source>
</evidence>
<dbReference type="KEGG" id="aae:aq_1760"/>
<dbReference type="GO" id="GO:0140737">
    <property type="term" value="C:encapsulin nanocompartment"/>
    <property type="evidence" value="ECO:0000318"/>
    <property type="project" value="GO_Central"/>
</dbReference>
<dbReference type="Gene3D" id="3.30.2320.10">
    <property type="entry name" value="hypothetical protein PF0899 domain"/>
    <property type="match status" value="1"/>
</dbReference>
<dbReference type="HOGENOM" id="CLU_089875_0_0_0"/>
<evidence type="ECO:0000313" key="4">
    <source>
        <dbReference type="EMBL" id="AAC07600.1"/>
    </source>
</evidence>
<reference evidence="4 5" key="1">
    <citation type="journal article" date="1998" name="Nature">
        <title>The complete genome of the hyperthermophilic bacterium Aquifex aeolicus.</title>
        <authorList>
            <person name="Deckert G."/>
            <person name="Warren P.V."/>
            <person name="Gaasterland T."/>
            <person name="Young W.G."/>
            <person name="Lenox A.L."/>
            <person name="Graham D.E."/>
            <person name="Overbeek R."/>
            <person name="Snead M.A."/>
            <person name="Keller M."/>
            <person name="Aujay M."/>
            <person name="Huber R."/>
            <person name="Feldman R.A."/>
            <person name="Short J.M."/>
            <person name="Olson G.J."/>
            <person name="Swanson R.V."/>
        </authorList>
    </citation>
    <scope>NUCLEOTIDE SEQUENCE [LARGE SCALE GENOMIC DNA]</scope>
    <source>
        <strain evidence="4 5">VF5</strain>
    </source>
</reference>
<dbReference type="InterPro" id="IPR051429">
    <property type="entry name" value="Encapsulin_nc"/>
</dbReference>
<keyword evidence="3" id="KW-1284">Encapsulin nanocompartment</keyword>
<dbReference type="STRING" id="224324.aq_1760"/>
<evidence type="ECO:0000256" key="2">
    <source>
        <dbReference type="ARBA" id="ARBA00033743"/>
    </source>
</evidence>
<comment type="similarity">
    <text evidence="2">Belongs to the encapsulin family. Family 1 subfamily.</text>
</comment>
<dbReference type="RefSeq" id="WP_010881142.1">
    <property type="nucleotide sequence ID" value="NC_000918.1"/>
</dbReference>
<dbReference type="PANTHER" id="PTHR37165:SF1">
    <property type="entry name" value="TYPE 1 ENCAPSULIN SHELL PROTEIN"/>
    <property type="match status" value="1"/>
</dbReference>
<keyword evidence="5" id="KW-1185">Reference proteome</keyword>
<dbReference type="InterPro" id="IPR007544">
    <property type="entry name" value="ENCAP"/>
</dbReference>
<dbReference type="Pfam" id="PF04454">
    <property type="entry name" value="Linocin_M18"/>
    <property type="match status" value="1"/>
</dbReference>
<gene>
    <name evidence="4" type="ordered locus">aq_1760</name>
</gene>
<dbReference type="SUPFAM" id="SSF56563">
    <property type="entry name" value="Major capsid protein gp5"/>
    <property type="match status" value="1"/>
</dbReference>
<evidence type="ECO:0008006" key="6">
    <source>
        <dbReference type="Google" id="ProtNLM"/>
    </source>
</evidence>
<dbReference type="InParanoid" id="O67639"/>
<dbReference type="Gene3D" id="3.30.2400.30">
    <property type="match status" value="1"/>
</dbReference>
<dbReference type="EMBL" id="AE000657">
    <property type="protein sequence ID" value="AAC07600.1"/>
    <property type="molecule type" value="Genomic_DNA"/>
</dbReference>
<dbReference type="EnsemblBacteria" id="AAC07600">
    <property type="protein sequence ID" value="AAC07600"/>
    <property type="gene ID" value="aq_1760"/>
</dbReference>
<protein>
    <recommendedName>
        <fullName evidence="6">Bacteriocin</fullName>
    </recommendedName>
</protein>
<name>O67639_AQUAE</name>
<dbReference type="MEROPS" id="U56.001"/>
<comment type="subcellular location">
    <subcellularLocation>
        <location evidence="1">Encapsulin nanocompartment</location>
    </subcellularLocation>
</comment>
<dbReference type="PIR" id="E70451">
    <property type="entry name" value="E70451"/>
</dbReference>
<dbReference type="Proteomes" id="UP000000798">
    <property type="component" value="Chromosome"/>
</dbReference>
<sequence length="281" mass="31847">MEFLQRDQAPLTAEEWEQIDKTAYEVFKSTVVCRKFMPVVGPFGAGHQVVSYDVLYGVEPGVCEVKPGQEYKVCEPVRTGERKHVPVPTLYKDFVISWRDLEHWRQFNLPVDTTGVAAAASSLAVAEDKLILFGNQEMGIEGFLTAKGTLREELSDWEKVGNAFQDVVKGISRLVEKGFYTNYYLIVNPKRYFLLNRIHDNTGLLELEQIKKVVKEVYQTPIIPEDIVLLVSASPANFDLAIALDVNVAFVETSNMNHTFRVMEMVVPRIKRPEAILIFSS</sequence>